<comment type="caution">
    <text evidence="4">The sequence shown here is derived from an EMBL/GenBank/DDBJ whole genome shotgun (WGS) entry which is preliminary data.</text>
</comment>
<feature type="domain" description="Transposase IS4-like" evidence="2">
    <location>
        <begin position="137"/>
        <end position="357"/>
    </location>
</feature>
<dbReference type="EMBL" id="VSSQ01005645">
    <property type="protein sequence ID" value="MPM29930.1"/>
    <property type="molecule type" value="Genomic_DNA"/>
</dbReference>
<protein>
    <submittedName>
        <fullName evidence="4">IS4 family transposase ISCARN35</fullName>
    </submittedName>
</protein>
<feature type="transmembrane region" description="Helical" evidence="1">
    <location>
        <begin position="53"/>
        <end position="70"/>
    </location>
</feature>
<dbReference type="PANTHER" id="PTHR37529:SF1">
    <property type="entry name" value="TRANSPOSASE INSG FOR INSERTION SEQUENCE ELEMENT IS4-RELATED"/>
    <property type="match status" value="1"/>
</dbReference>
<dbReference type="GO" id="GO:0003677">
    <property type="term" value="F:DNA binding"/>
    <property type="evidence" value="ECO:0007669"/>
    <property type="project" value="InterPro"/>
</dbReference>
<keyword evidence="1" id="KW-1133">Transmembrane helix</keyword>
<dbReference type="InterPro" id="IPR012337">
    <property type="entry name" value="RNaseH-like_sf"/>
</dbReference>
<dbReference type="NCBIfam" id="NF033592">
    <property type="entry name" value="transpos_IS4_1"/>
    <property type="match status" value="1"/>
</dbReference>
<evidence type="ECO:0000256" key="1">
    <source>
        <dbReference type="SAM" id="Phobius"/>
    </source>
</evidence>
<dbReference type="GO" id="GO:0004803">
    <property type="term" value="F:transposase activity"/>
    <property type="evidence" value="ECO:0007669"/>
    <property type="project" value="InterPro"/>
</dbReference>
<name>A0A644YNB5_9ZZZZ</name>
<dbReference type="GO" id="GO:0006313">
    <property type="term" value="P:DNA transposition"/>
    <property type="evidence" value="ECO:0007669"/>
    <property type="project" value="InterPro"/>
</dbReference>
<dbReference type="InterPro" id="IPR047952">
    <property type="entry name" value="Transpos_IS4"/>
</dbReference>
<gene>
    <name evidence="4" type="ORF">SDC9_76472</name>
</gene>
<dbReference type="Pfam" id="PF01609">
    <property type="entry name" value="DDE_Tnp_1"/>
    <property type="match status" value="1"/>
</dbReference>
<evidence type="ECO:0000259" key="3">
    <source>
        <dbReference type="Pfam" id="PF13006"/>
    </source>
</evidence>
<accession>A0A644YNB5</accession>
<dbReference type="InterPro" id="IPR024473">
    <property type="entry name" value="Transposases_IS4_N"/>
</dbReference>
<dbReference type="PANTHER" id="PTHR37529">
    <property type="entry name" value="TRANSPOSASE INSG FOR INSERTION SEQUENCE ELEMENT IS4-RELATED"/>
    <property type="match status" value="1"/>
</dbReference>
<sequence length="411" mass="46568">MARTKAKLNGGVRASDYISLGVLMKIISPEAVNTALEAAGVSTLRRRKLPLDFMVYYVVCLSLYSGVSLGEVQRCLLEGMGWINPKLSRFYLSCKAGLSQARSRLGVLSLKHLFEAVCQPLATERTKGCWYRKWLLVSIDGSSLEVPDEKANDACFGRPPQSRGRTAFPRLRFAALLELGTRAIIGAAMGSYRTGELTLTRELFPKLKRNMLCIVDRGFFGYRFYNDAISTPAAWLFRVRKDILFPCFERLPDGSFLSKIYASAKDRRRELNGITVRVIEYRLNGIKGTQEKYILVTNILKWEEAPAIELAALYHERWEIETAYDEMKSHLSFTGGALRSKKPELVEQEFYGFLLAHYVIRNVMFQAAMRSDQDPDTLSFIHAIRVIKRKITSMRFSPDGNGNGEFAKADY</sequence>
<proteinExistence type="predicted"/>
<evidence type="ECO:0000259" key="2">
    <source>
        <dbReference type="Pfam" id="PF01609"/>
    </source>
</evidence>
<evidence type="ECO:0000313" key="4">
    <source>
        <dbReference type="EMBL" id="MPM29930.1"/>
    </source>
</evidence>
<dbReference type="AlphaFoldDB" id="A0A644YNB5"/>
<dbReference type="SUPFAM" id="SSF53098">
    <property type="entry name" value="Ribonuclease H-like"/>
    <property type="match status" value="1"/>
</dbReference>
<reference evidence="4" key="1">
    <citation type="submission" date="2019-08" db="EMBL/GenBank/DDBJ databases">
        <authorList>
            <person name="Kucharzyk K."/>
            <person name="Murdoch R.W."/>
            <person name="Higgins S."/>
            <person name="Loffler F."/>
        </authorList>
    </citation>
    <scope>NUCLEOTIDE SEQUENCE</scope>
</reference>
<dbReference type="InterPro" id="IPR002559">
    <property type="entry name" value="Transposase_11"/>
</dbReference>
<feature type="domain" description="Transposase IS4 N-terminal" evidence="3">
    <location>
        <begin position="18"/>
        <end position="115"/>
    </location>
</feature>
<dbReference type="Pfam" id="PF13006">
    <property type="entry name" value="Nterm_IS4"/>
    <property type="match status" value="1"/>
</dbReference>
<organism evidence="4">
    <name type="scientific">bioreactor metagenome</name>
    <dbReference type="NCBI Taxonomy" id="1076179"/>
    <lineage>
        <taxon>unclassified sequences</taxon>
        <taxon>metagenomes</taxon>
        <taxon>ecological metagenomes</taxon>
    </lineage>
</organism>
<keyword evidence="1" id="KW-0812">Transmembrane</keyword>
<keyword evidence="1" id="KW-0472">Membrane</keyword>